<evidence type="ECO:0000256" key="1">
    <source>
        <dbReference type="SAM" id="Phobius"/>
    </source>
</evidence>
<gene>
    <name evidence="2" type="ORF">MES5069_310098</name>
</gene>
<keyword evidence="1" id="KW-1133">Transmembrane helix</keyword>
<comment type="caution">
    <text evidence="2">The sequence shown here is derived from an EMBL/GenBank/DDBJ whole genome shotgun (WGS) entry which is preliminary data.</text>
</comment>
<dbReference type="Proteomes" id="UP001153050">
    <property type="component" value="Unassembled WGS sequence"/>
</dbReference>
<keyword evidence="1" id="KW-0472">Membrane</keyword>
<evidence type="ECO:0000313" key="2">
    <source>
        <dbReference type="EMBL" id="CAH2402362.1"/>
    </source>
</evidence>
<evidence type="ECO:0000313" key="3">
    <source>
        <dbReference type="Proteomes" id="UP001153050"/>
    </source>
</evidence>
<sequence length="113" mass="12588">MTPAKWSWNPSSIHGDSLCDAKRVCGTGLCQSVDDPRLQLLDRMRRRSQRSRQANFGLRYRRPARVPGAVTMLSARTVGPALGGIVVASFGLFGGFYLDYPHLFGTLWHHMAL</sequence>
<name>A0ABN8JWY3_9HYPH</name>
<feature type="transmembrane region" description="Helical" evidence="1">
    <location>
        <begin position="78"/>
        <end position="98"/>
    </location>
</feature>
<keyword evidence="1" id="KW-0812">Transmembrane</keyword>
<protein>
    <submittedName>
        <fullName evidence="2">Uncharacterized protein</fullName>
    </submittedName>
</protein>
<organism evidence="2 3">
    <name type="scientific">Mesorhizobium escarrei</name>
    <dbReference type="NCBI Taxonomy" id="666018"/>
    <lineage>
        <taxon>Bacteria</taxon>
        <taxon>Pseudomonadati</taxon>
        <taxon>Pseudomonadota</taxon>
        <taxon>Alphaproteobacteria</taxon>
        <taxon>Hyphomicrobiales</taxon>
        <taxon>Phyllobacteriaceae</taxon>
        <taxon>Mesorhizobium</taxon>
    </lineage>
</organism>
<reference evidence="2 3" key="1">
    <citation type="submission" date="2022-03" db="EMBL/GenBank/DDBJ databases">
        <authorList>
            <person name="Brunel B."/>
        </authorList>
    </citation>
    <scope>NUCLEOTIDE SEQUENCE [LARGE SCALE GENOMIC DNA]</scope>
    <source>
        <strain evidence="2">STM5069sample</strain>
    </source>
</reference>
<keyword evidence="3" id="KW-1185">Reference proteome</keyword>
<proteinExistence type="predicted"/>
<accession>A0ABN8JWY3</accession>
<dbReference type="EMBL" id="CAKXZT010000126">
    <property type="protein sequence ID" value="CAH2402362.1"/>
    <property type="molecule type" value="Genomic_DNA"/>
</dbReference>